<dbReference type="EMBL" id="JBHDIY010000002">
    <property type="protein sequence ID" value="MFL4468789.1"/>
    <property type="molecule type" value="Genomic_DNA"/>
</dbReference>
<dbReference type="Pfam" id="PF04264">
    <property type="entry name" value="YceI"/>
    <property type="match status" value="1"/>
</dbReference>
<evidence type="ECO:0000313" key="4">
    <source>
        <dbReference type="Proteomes" id="UP001627408"/>
    </source>
</evidence>
<feature type="chain" id="PRO_5045970675" evidence="1">
    <location>
        <begin position="20"/>
        <end position="211"/>
    </location>
</feature>
<protein>
    <submittedName>
        <fullName evidence="3">YceI family protein</fullName>
    </submittedName>
</protein>
<sequence>MIRTLPLAALLMGTLPAQAAPTEWTLDLGHAHIGWEINHMGLSRTVGRFNTFDGTFLIDEDNPANSKITFTIDAESIDSNHPERDAHLRHADYLDAENAPQITFTSTEILMLTPTSGKLTGDLTVRGQTAPITLEFTMVRDRTYPDFIPNYDEVRVVGFEATGEILRLDHGMDFIAFLDSPTGLSVDLDLHLDLVQCAGLPDTNIPCTWGR</sequence>
<accession>A0ABW8UT11</accession>
<dbReference type="PANTHER" id="PTHR34406:SF1">
    <property type="entry name" value="PROTEIN YCEI"/>
    <property type="match status" value="1"/>
</dbReference>
<keyword evidence="1" id="KW-0732">Signal</keyword>
<dbReference type="PANTHER" id="PTHR34406">
    <property type="entry name" value="PROTEIN YCEI"/>
    <property type="match status" value="1"/>
</dbReference>
<reference evidence="3 4" key="1">
    <citation type="submission" date="2024-08" db="EMBL/GenBank/DDBJ databases">
        <title>Tateyamaria sp. nov., isolated from marine algae.</title>
        <authorList>
            <person name="Choi B.J."/>
            <person name="Kim J.M."/>
            <person name="Lee J.K."/>
            <person name="Choi D.G."/>
            <person name="Bayburt H."/>
            <person name="Baek J.H."/>
            <person name="Han D.M."/>
            <person name="Jeon C.O."/>
        </authorList>
    </citation>
    <scope>NUCLEOTIDE SEQUENCE [LARGE SCALE GENOMIC DNA]</scope>
    <source>
        <strain evidence="3 4">KMU-156</strain>
    </source>
</reference>
<evidence type="ECO:0000259" key="2">
    <source>
        <dbReference type="SMART" id="SM00867"/>
    </source>
</evidence>
<organism evidence="3 4">
    <name type="scientific">Tateyamaria armeniaca</name>
    <dbReference type="NCBI Taxonomy" id="2518930"/>
    <lineage>
        <taxon>Bacteria</taxon>
        <taxon>Pseudomonadati</taxon>
        <taxon>Pseudomonadota</taxon>
        <taxon>Alphaproteobacteria</taxon>
        <taxon>Rhodobacterales</taxon>
        <taxon>Roseobacteraceae</taxon>
        <taxon>Tateyamaria</taxon>
    </lineage>
</organism>
<dbReference type="InterPro" id="IPR007372">
    <property type="entry name" value="Lipid/polyisoprenoid-bd_YceI"/>
</dbReference>
<gene>
    <name evidence="3" type="ORF">ACERZ8_02455</name>
</gene>
<proteinExistence type="predicted"/>
<comment type="caution">
    <text evidence="3">The sequence shown here is derived from an EMBL/GenBank/DDBJ whole genome shotgun (WGS) entry which is preliminary data.</text>
</comment>
<dbReference type="SUPFAM" id="SSF101874">
    <property type="entry name" value="YceI-like"/>
    <property type="match status" value="1"/>
</dbReference>
<keyword evidence="4" id="KW-1185">Reference proteome</keyword>
<evidence type="ECO:0000313" key="3">
    <source>
        <dbReference type="EMBL" id="MFL4468789.1"/>
    </source>
</evidence>
<feature type="signal peptide" evidence="1">
    <location>
        <begin position="1"/>
        <end position="19"/>
    </location>
</feature>
<dbReference type="RefSeq" id="WP_407590533.1">
    <property type="nucleotide sequence ID" value="NZ_JBHDIY010000002.1"/>
</dbReference>
<dbReference type="Proteomes" id="UP001627408">
    <property type="component" value="Unassembled WGS sequence"/>
</dbReference>
<dbReference type="InterPro" id="IPR036761">
    <property type="entry name" value="TTHA0802/YceI-like_sf"/>
</dbReference>
<name>A0ABW8UT11_9RHOB</name>
<evidence type="ECO:0000256" key="1">
    <source>
        <dbReference type="SAM" id="SignalP"/>
    </source>
</evidence>
<dbReference type="SMART" id="SM00867">
    <property type="entry name" value="YceI"/>
    <property type="match status" value="1"/>
</dbReference>
<dbReference type="Gene3D" id="2.40.128.110">
    <property type="entry name" value="Lipid/polyisoprenoid-binding, YceI-like"/>
    <property type="match status" value="1"/>
</dbReference>
<feature type="domain" description="Lipid/polyisoprenoid-binding YceI-like" evidence="2">
    <location>
        <begin position="23"/>
        <end position="195"/>
    </location>
</feature>